<evidence type="ECO:0000259" key="4">
    <source>
        <dbReference type="PROSITE" id="PS52004"/>
    </source>
</evidence>
<keyword evidence="2 3" id="KW-0808">Transferase</keyword>
<protein>
    <submittedName>
        <fullName evidence="5">3-ketoacyl-ACP synthase</fullName>
    </submittedName>
</protein>
<gene>
    <name evidence="5" type="ORF">DLJ58_21865</name>
</gene>
<dbReference type="InterPro" id="IPR014031">
    <property type="entry name" value="Ketoacyl_synth_C"/>
</dbReference>
<dbReference type="AlphaFoldDB" id="A0A3N9XL25"/>
<dbReference type="PANTHER" id="PTHR11712">
    <property type="entry name" value="POLYKETIDE SYNTHASE-RELATED"/>
    <property type="match status" value="1"/>
</dbReference>
<dbReference type="InterPro" id="IPR016039">
    <property type="entry name" value="Thiolase-like"/>
</dbReference>
<dbReference type="InterPro" id="IPR014030">
    <property type="entry name" value="Ketoacyl_synth_N"/>
</dbReference>
<dbReference type="InterPro" id="IPR020841">
    <property type="entry name" value="PKS_Beta-ketoAc_synthase_dom"/>
</dbReference>
<evidence type="ECO:0000313" key="5">
    <source>
        <dbReference type="EMBL" id="RQX07317.1"/>
    </source>
</evidence>
<comment type="caution">
    <text evidence="5">The sequence shown here is derived from an EMBL/GenBank/DDBJ whole genome shotgun (WGS) entry which is preliminary data.</text>
</comment>
<dbReference type="InterPro" id="IPR000794">
    <property type="entry name" value="Beta-ketoacyl_synthase"/>
</dbReference>
<dbReference type="Pfam" id="PF00109">
    <property type="entry name" value="ketoacyl-synt"/>
    <property type="match status" value="1"/>
</dbReference>
<name>A0A3N9XL25_9ACTN</name>
<dbReference type="OrthoDB" id="2523650at2"/>
<dbReference type="EMBL" id="QGSY01000223">
    <property type="protein sequence ID" value="RQX07317.1"/>
    <property type="molecule type" value="Genomic_DNA"/>
</dbReference>
<organism evidence="5 6">
    <name type="scientific">Micromonospora arida</name>
    <dbReference type="NCBI Taxonomy" id="2203715"/>
    <lineage>
        <taxon>Bacteria</taxon>
        <taxon>Bacillati</taxon>
        <taxon>Actinomycetota</taxon>
        <taxon>Actinomycetes</taxon>
        <taxon>Micromonosporales</taxon>
        <taxon>Micromonosporaceae</taxon>
        <taxon>Micromonospora</taxon>
    </lineage>
</organism>
<keyword evidence="6" id="KW-1185">Reference proteome</keyword>
<dbReference type="PROSITE" id="PS52004">
    <property type="entry name" value="KS3_2"/>
    <property type="match status" value="1"/>
</dbReference>
<dbReference type="RefSeq" id="WP_124858868.1">
    <property type="nucleotide sequence ID" value="NZ_JBEXWX010000004.1"/>
</dbReference>
<dbReference type="SUPFAM" id="SSF53901">
    <property type="entry name" value="Thiolase-like"/>
    <property type="match status" value="2"/>
</dbReference>
<feature type="domain" description="Ketosynthase family 3 (KS3)" evidence="4">
    <location>
        <begin position="1"/>
        <end position="367"/>
    </location>
</feature>
<dbReference type="Pfam" id="PF02801">
    <property type="entry name" value="Ketoacyl-synt_C"/>
    <property type="match status" value="1"/>
</dbReference>
<evidence type="ECO:0000256" key="1">
    <source>
        <dbReference type="ARBA" id="ARBA00008467"/>
    </source>
</evidence>
<comment type="similarity">
    <text evidence="1 3">Belongs to the thiolase-like superfamily. Beta-ketoacyl-ACP synthases family.</text>
</comment>
<accession>A0A3N9XL25</accession>
<dbReference type="GO" id="GO:0004315">
    <property type="term" value="F:3-oxoacyl-[acyl-carrier-protein] synthase activity"/>
    <property type="evidence" value="ECO:0007669"/>
    <property type="project" value="TreeGrafter"/>
</dbReference>
<dbReference type="Gene3D" id="3.40.47.10">
    <property type="match status" value="1"/>
</dbReference>
<proteinExistence type="inferred from homology"/>
<evidence type="ECO:0000256" key="2">
    <source>
        <dbReference type="ARBA" id="ARBA00022679"/>
    </source>
</evidence>
<dbReference type="SMART" id="SM00825">
    <property type="entry name" value="PKS_KS"/>
    <property type="match status" value="1"/>
</dbReference>
<evidence type="ECO:0000256" key="3">
    <source>
        <dbReference type="RuleBase" id="RU003694"/>
    </source>
</evidence>
<evidence type="ECO:0000313" key="6">
    <source>
        <dbReference type="Proteomes" id="UP000266889"/>
    </source>
</evidence>
<reference evidence="5 6" key="1">
    <citation type="submission" date="2018-05" db="EMBL/GenBank/DDBJ databases">
        <title>Micromonospora from Atacama Desert.</title>
        <authorList>
            <person name="Carro L."/>
            <person name="Goodfellow M."/>
            <person name="Klenk H.-P."/>
        </authorList>
    </citation>
    <scope>NUCLEOTIDE SEQUENCE [LARGE SCALE GENOMIC DNA]</scope>
    <source>
        <strain evidence="5 6">LB32</strain>
    </source>
</reference>
<dbReference type="Proteomes" id="UP000266889">
    <property type="component" value="Unassembled WGS sequence"/>
</dbReference>
<dbReference type="GO" id="GO:0006633">
    <property type="term" value="P:fatty acid biosynthetic process"/>
    <property type="evidence" value="ECO:0007669"/>
    <property type="project" value="TreeGrafter"/>
</dbReference>
<dbReference type="PANTHER" id="PTHR11712:SF336">
    <property type="entry name" value="3-OXOACYL-[ACYL-CARRIER-PROTEIN] SYNTHASE, MITOCHONDRIAL"/>
    <property type="match status" value="1"/>
</dbReference>
<sequence>MVEARVAQLTGVYAVSALGRGADAQLTRVLAGVPAFGPVGRFDTAARRVTVAATLPEIATLTDELAVAIDAACRAAGLDRAQRTGCALLLAVHGGPPASGPAPAVLAGQLAARCGLSGHTRVYTSACVSASTAVADAAARITRGDVERVVVAAGYLVEADQFALFDAGRALAVDGAVRPFSAGRRGLLLGDGVAAVVLESSTGRRRGVEPVATVLGWGRAGDAFHPCQPEPGGTGLARAVGGALRRAGLPPESVGYVNANATGTAQSDAAEAAALRRALGEHADRVPVSSTKSVHGHALEASGLLELVVTALALRHGELPVNAGWLGPDDSCLLNVVRDRPHRTEATHALTLNAAFGGANTALLVGVG</sequence>